<dbReference type="SUPFAM" id="SSF51735">
    <property type="entry name" value="NAD(P)-binding Rossmann-fold domains"/>
    <property type="match status" value="1"/>
</dbReference>
<evidence type="ECO:0000256" key="2">
    <source>
        <dbReference type="ARBA" id="ARBA00023002"/>
    </source>
</evidence>
<dbReference type="InterPro" id="IPR002347">
    <property type="entry name" value="SDR_fam"/>
</dbReference>
<dbReference type="PANTHER" id="PTHR43669">
    <property type="entry name" value="5-KETO-D-GLUCONATE 5-REDUCTASE"/>
    <property type="match status" value="1"/>
</dbReference>
<dbReference type="AlphaFoldDB" id="A0A9W4U6R5"/>
<dbReference type="PANTHER" id="PTHR43669:SF4">
    <property type="entry name" value="SHORT-CHAIN DEHYDROGENASE"/>
    <property type="match status" value="1"/>
</dbReference>
<evidence type="ECO:0000313" key="3">
    <source>
        <dbReference type="EMBL" id="CAI6307651.1"/>
    </source>
</evidence>
<proteinExistence type="inferred from homology"/>
<protein>
    <submittedName>
        <fullName evidence="3">Uncharacterized protein</fullName>
    </submittedName>
</protein>
<dbReference type="Pfam" id="PF13561">
    <property type="entry name" value="adh_short_C2"/>
    <property type="match status" value="1"/>
</dbReference>
<dbReference type="EMBL" id="CAOQHR010000002">
    <property type="protein sequence ID" value="CAI6307651.1"/>
    <property type="molecule type" value="Genomic_DNA"/>
</dbReference>
<reference evidence="3" key="1">
    <citation type="submission" date="2023-01" db="EMBL/GenBank/DDBJ databases">
        <authorList>
            <person name="Van Ghelder C."/>
            <person name="Rancurel C."/>
        </authorList>
    </citation>
    <scope>NUCLEOTIDE SEQUENCE</scope>
    <source>
        <strain evidence="3">CNCM I-4278</strain>
    </source>
</reference>
<organism evidence="3 4">
    <name type="scientific">Periconia digitata</name>
    <dbReference type="NCBI Taxonomy" id="1303443"/>
    <lineage>
        <taxon>Eukaryota</taxon>
        <taxon>Fungi</taxon>
        <taxon>Dikarya</taxon>
        <taxon>Ascomycota</taxon>
        <taxon>Pezizomycotina</taxon>
        <taxon>Dothideomycetes</taxon>
        <taxon>Pleosporomycetidae</taxon>
        <taxon>Pleosporales</taxon>
        <taxon>Massarineae</taxon>
        <taxon>Periconiaceae</taxon>
        <taxon>Periconia</taxon>
    </lineage>
</organism>
<evidence type="ECO:0000313" key="4">
    <source>
        <dbReference type="Proteomes" id="UP001152607"/>
    </source>
</evidence>
<comment type="similarity">
    <text evidence="1">Belongs to the short-chain dehydrogenases/reductases (SDR) family.</text>
</comment>
<evidence type="ECO:0000256" key="1">
    <source>
        <dbReference type="ARBA" id="ARBA00006484"/>
    </source>
</evidence>
<name>A0A9W4U6R5_9PLEO</name>
<dbReference type="OrthoDB" id="5336600at2759"/>
<accession>A0A9W4U6R5</accession>
<keyword evidence="2" id="KW-0560">Oxidoreductase</keyword>
<dbReference type="Proteomes" id="UP001152607">
    <property type="component" value="Unassembled WGS sequence"/>
</dbReference>
<dbReference type="GO" id="GO:0016491">
    <property type="term" value="F:oxidoreductase activity"/>
    <property type="evidence" value="ECO:0007669"/>
    <property type="project" value="UniProtKB-KW"/>
</dbReference>
<comment type="caution">
    <text evidence="3">The sequence shown here is derived from an EMBL/GenBank/DDBJ whole genome shotgun (WGS) entry which is preliminary data.</text>
</comment>
<dbReference type="Gene3D" id="3.40.50.720">
    <property type="entry name" value="NAD(P)-binding Rossmann-like Domain"/>
    <property type="match status" value="1"/>
</dbReference>
<keyword evidence="4" id="KW-1185">Reference proteome</keyword>
<gene>
    <name evidence="3" type="ORF">PDIGIT_LOCUS3086</name>
</gene>
<sequence>MSSDSPILLLFGSGANTGANVTRVFSAKGYRIAQVSRSASGENTAEKISIAGDFTDYESIPSIFAKVKEQFGGIPSVVVFNASGVTPNDASNPFSLKVEDLNRTLKINTLSAYSAAKEATKGFEQLPADASRTFIYTGNILNMTTIPTMLDLGVGKTGMAHVIESASKAFADKGFKFYYADERLEDGSPLYQGVNGDAHADHFAELVEHKTQGEWLQTFVKGIGYKNFR</sequence>
<dbReference type="InterPro" id="IPR036291">
    <property type="entry name" value="NAD(P)-bd_dom_sf"/>
</dbReference>